<protein>
    <submittedName>
        <fullName evidence="1">Predicted protein</fullName>
    </submittedName>
</protein>
<proteinExistence type="predicted"/>
<dbReference type="Gramene" id="scaffold_600477.1">
    <property type="protein sequence ID" value="scaffold_600477.1"/>
    <property type="gene ID" value="scaffold_600477.1"/>
</dbReference>
<dbReference type="AlphaFoldDB" id="D7LYB2"/>
<accession>D7LYB2</accession>
<dbReference type="HOGENOM" id="CLU_2981767_0_0_1"/>
<evidence type="ECO:0000313" key="2">
    <source>
        <dbReference type="Proteomes" id="UP000008694"/>
    </source>
</evidence>
<gene>
    <name evidence="1" type="ORF">ARALYDRAFT_908420</name>
</gene>
<organism evidence="2">
    <name type="scientific">Arabidopsis lyrata subsp. lyrata</name>
    <name type="common">Lyre-leaved rock-cress</name>
    <dbReference type="NCBI Taxonomy" id="81972"/>
    <lineage>
        <taxon>Eukaryota</taxon>
        <taxon>Viridiplantae</taxon>
        <taxon>Streptophyta</taxon>
        <taxon>Embryophyta</taxon>
        <taxon>Tracheophyta</taxon>
        <taxon>Spermatophyta</taxon>
        <taxon>Magnoliopsida</taxon>
        <taxon>eudicotyledons</taxon>
        <taxon>Gunneridae</taxon>
        <taxon>Pentapetalae</taxon>
        <taxon>rosids</taxon>
        <taxon>malvids</taxon>
        <taxon>Brassicales</taxon>
        <taxon>Brassicaceae</taxon>
        <taxon>Camelineae</taxon>
        <taxon>Arabidopsis</taxon>
    </lineage>
</organism>
<name>D7LYB2_ARALL</name>
<keyword evidence="2" id="KW-1185">Reference proteome</keyword>
<dbReference type="Proteomes" id="UP000008694">
    <property type="component" value="Unassembled WGS sequence"/>
</dbReference>
<sequence length="58" mass="6458">MAFVSDEPSFHSEFCSAKFLACSAYSAKLAGFISDVLVAISSGEFDRLWFLVYGLNRR</sequence>
<dbReference type="EMBL" id="GL348718">
    <property type="protein sequence ID" value="EFH49455.1"/>
    <property type="molecule type" value="Genomic_DNA"/>
</dbReference>
<evidence type="ECO:0000313" key="1">
    <source>
        <dbReference type="EMBL" id="EFH49455.1"/>
    </source>
</evidence>
<reference evidence="2" key="1">
    <citation type="journal article" date="2011" name="Nat. Genet.">
        <title>The Arabidopsis lyrata genome sequence and the basis of rapid genome size change.</title>
        <authorList>
            <person name="Hu T.T."/>
            <person name="Pattyn P."/>
            <person name="Bakker E.G."/>
            <person name="Cao J."/>
            <person name="Cheng J.-F."/>
            <person name="Clark R.M."/>
            <person name="Fahlgren N."/>
            <person name="Fawcett J.A."/>
            <person name="Grimwood J."/>
            <person name="Gundlach H."/>
            <person name="Haberer G."/>
            <person name="Hollister J.D."/>
            <person name="Ossowski S."/>
            <person name="Ottilar R.P."/>
            <person name="Salamov A.A."/>
            <person name="Schneeberger K."/>
            <person name="Spannagl M."/>
            <person name="Wang X."/>
            <person name="Yang L."/>
            <person name="Nasrallah M.E."/>
            <person name="Bergelson J."/>
            <person name="Carrington J.C."/>
            <person name="Gaut B.S."/>
            <person name="Schmutz J."/>
            <person name="Mayer K.F.X."/>
            <person name="Van de Peer Y."/>
            <person name="Grigoriev I.V."/>
            <person name="Nordborg M."/>
            <person name="Weigel D."/>
            <person name="Guo Y.-L."/>
        </authorList>
    </citation>
    <scope>NUCLEOTIDE SEQUENCE [LARGE SCALE GENOMIC DNA]</scope>
    <source>
        <strain evidence="2">cv. MN47</strain>
    </source>
</reference>